<feature type="transmembrane region" description="Helical" evidence="6">
    <location>
        <begin position="133"/>
        <end position="152"/>
    </location>
</feature>
<dbReference type="GO" id="GO:0005886">
    <property type="term" value="C:plasma membrane"/>
    <property type="evidence" value="ECO:0007669"/>
    <property type="project" value="UniProtKB-SubCell"/>
</dbReference>
<dbReference type="PIRSF" id="PIRSF006060">
    <property type="entry name" value="AA_transporter"/>
    <property type="match status" value="1"/>
</dbReference>
<dbReference type="Proteomes" id="UP000242972">
    <property type="component" value="Unassembled WGS sequence"/>
</dbReference>
<evidence type="ECO:0000313" key="7">
    <source>
        <dbReference type="EMBL" id="PSR34492.1"/>
    </source>
</evidence>
<dbReference type="InterPro" id="IPR002293">
    <property type="entry name" value="AA/rel_permease1"/>
</dbReference>
<feature type="transmembrane region" description="Helical" evidence="6">
    <location>
        <begin position="49"/>
        <end position="69"/>
    </location>
</feature>
<dbReference type="EMBL" id="PXYW01000008">
    <property type="protein sequence ID" value="PSR34492.1"/>
    <property type="molecule type" value="Genomic_DNA"/>
</dbReference>
<reference evidence="7 8" key="1">
    <citation type="journal article" date="2014" name="BMC Genomics">
        <title>Comparison of environmental and isolate Sulfobacillus genomes reveals diverse carbon, sulfur, nitrogen, and hydrogen metabolisms.</title>
        <authorList>
            <person name="Justice N.B."/>
            <person name="Norman A."/>
            <person name="Brown C.T."/>
            <person name="Singh A."/>
            <person name="Thomas B.C."/>
            <person name="Banfield J.F."/>
        </authorList>
    </citation>
    <scope>NUCLEOTIDE SEQUENCE [LARGE SCALE GENOMIC DNA]</scope>
    <source>
        <strain evidence="7">AMDSBA4</strain>
    </source>
</reference>
<feature type="transmembrane region" description="Helical" evidence="6">
    <location>
        <begin position="294"/>
        <end position="316"/>
    </location>
</feature>
<feature type="transmembrane region" description="Helical" evidence="6">
    <location>
        <begin position="159"/>
        <end position="179"/>
    </location>
</feature>
<sequence length="473" mass="50026">MEVSLLSQEKLKANTLSSIDALALSIALLAPVMGVALTTQFAASSAGGATPLSFVLAGIATLSLAYVIIQFTRNLPSAGFAYTYLSAGLKPSIGFMGGWTYAFAFAIGIPMVLGVASLYMAQLFQNIFAVRPSWAVFFVIFLVIVVLLSIYNIKISTRVQLWTAIISVTVVVIASIITLDKGGADGLTLAAFSFSSSSRGVAGVGYGMIFGFTSFIGFEAAAVLGEETAEPRKTIPKAILGAVIFAGLFYILVTYALDMGYGLSRSQEWAGAAAPLNYMVTRYVGQAMANIVDLMVVLSAFTSGLGGINLVARIVYSMGGQSALPRVLGKIHLRYHTPMNAILIIAVLTLAIGLSLGTSLGPAEMFGFLASTGSLGIIAVYVTIAVAGMVFFRRTIRQGWSLIKHIVVPLIGIVLGLFALYTSIYPVPPQPFNLTPYIMLGWIIVGIVVVAVMAKRHPGKVQMLGKVLSEEAE</sequence>
<keyword evidence="3 6" id="KW-0812">Transmembrane</keyword>
<accession>A0A2T2XJ03</accession>
<dbReference type="AlphaFoldDB" id="A0A2T2XJ03"/>
<evidence type="ECO:0000256" key="2">
    <source>
        <dbReference type="ARBA" id="ARBA00022475"/>
    </source>
</evidence>
<keyword evidence="2" id="KW-1003">Cell membrane</keyword>
<dbReference type="GO" id="GO:0022857">
    <property type="term" value="F:transmembrane transporter activity"/>
    <property type="evidence" value="ECO:0007669"/>
    <property type="project" value="InterPro"/>
</dbReference>
<feature type="transmembrane region" description="Helical" evidence="6">
    <location>
        <begin position="368"/>
        <end position="390"/>
    </location>
</feature>
<name>A0A2T2XJ03_9FIRM</name>
<evidence type="ECO:0000256" key="5">
    <source>
        <dbReference type="ARBA" id="ARBA00023136"/>
    </source>
</evidence>
<evidence type="ECO:0000256" key="1">
    <source>
        <dbReference type="ARBA" id="ARBA00004651"/>
    </source>
</evidence>
<organism evidence="7 8">
    <name type="scientific">Sulfobacillus benefaciens</name>
    <dbReference type="NCBI Taxonomy" id="453960"/>
    <lineage>
        <taxon>Bacteria</taxon>
        <taxon>Bacillati</taxon>
        <taxon>Bacillota</taxon>
        <taxon>Clostridia</taxon>
        <taxon>Eubacteriales</taxon>
        <taxon>Clostridiales Family XVII. Incertae Sedis</taxon>
        <taxon>Sulfobacillus</taxon>
    </lineage>
</organism>
<evidence type="ECO:0000313" key="8">
    <source>
        <dbReference type="Proteomes" id="UP000242972"/>
    </source>
</evidence>
<dbReference type="Gene3D" id="1.20.1740.10">
    <property type="entry name" value="Amino acid/polyamine transporter I"/>
    <property type="match status" value="1"/>
</dbReference>
<dbReference type="Pfam" id="PF13520">
    <property type="entry name" value="AA_permease_2"/>
    <property type="match status" value="1"/>
</dbReference>
<evidence type="ECO:0008006" key="9">
    <source>
        <dbReference type="Google" id="ProtNLM"/>
    </source>
</evidence>
<evidence type="ECO:0000256" key="3">
    <source>
        <dbReference type="ARBA" id="ARBA00022692"/>
    </source>
</evidence>
<comment type="subcellular location">
    <subcellularLocation>
        <location evidence="1">Cell membrane</location>
        <topology evidence="1">Multi-pass membrane protein</topology>
    </subcellularLocation>
</comment>
<dbReference type="PANTHER" id="PTHR42770">
    <property type="entry name" value="AMINO ACID TRANSPORTER-RELATED"/>
    <property type="match status" value="1"/>
</dbReference>
<gene>
    <name evidence="7" type="ORF">C7B46_04985</name>
</gene>
<protein>
    <recommendedName>
        <fullName evidence="9">APC family permease</fullName>
    </recommendedName>
</protein>
<comment type="caution">
    <text evidence="7">The sequence shown here is derived from an EMBL/GenBank/DDBJ whole genome shotgun (WGS) entry which is preliminary data.</text>
</comment>
<feature type="transmembrane region" description="Helical" evidence="6">
    <location>
        <begin position="99"/>
        <end position="121"/>
    </location>
</feature>
<evidence type="ECO:0000256" key="4">
    <source>
        <dbReference type="ARBA" id="ARBA00022989"/>
    </source>
</evidence>
<feature type="transmembrane region" description="Helical" evidence="6">
    <location>
        <begin position="434"/>
        <end position="454"/>
    </location>
</feature>
<dbReference type="PANTHER" id="PTHR42770:SF11">
    <property type="entry name" value="INNER MEMBRANE TRANSPORT PROTEIN YBAT"/>
    <property type="match status" value="1"/>
</dbReference>
<feature type="transmembrane region" description="Helical" evidence="6">
    <location>
        <begin position="21"/>
        <end position="43"/>
    </location>
</feature>
<proteinExistence type="predicted"/>
<dbReference type="InterPro" id="IPR050367">
    <property type="entry name" value="APC_superfamily"/>
</dbReference>
<keyword evidence="4 6" id="KW-1133">Transmembrane helix</keyword>
<feature type="transmembrane region" description="Helical" evidence="6">
    <location>
        <begin position="402"/>
        <end position="422"/>
    </location>
</feature>
<evidence type="ECO:0000256" key="6">
    <source>
        <dbReference type="SAM" id="Phobius"/>
    </source>
</evidence>
<feature type="transmembrane region" description="Helical" evidence="6">
    <location>
        <begin position="238"/>
        <end position="257"/>
    </location>
</feature>
<feature type="transmembrane region" description="Helical" evidence="6">
    <location>
        <begin position="204"/>
        <end position="226"/>
    </location>
</feature>
<keyword evidence="5 6" id="KW-0472">Membrane</keyword>
<feature type="transmembrane region" description="Helical" evidence="6">
    <location>
        <begin position="337"/>
        <end position="356"/>
    </location>
</feature>